<dbReference type="InterPro" id="IPR006640">
    <property type="entry name" value="SprT-like_domain"/>
</dbReference>
<evidence type="ECO:0000313" key="6">
    <source>
        <dbReference type="EMBL" id="TCL45926.1"/>
    </source>
</evidence>
<keyword evidence="1 4" id="KW-0963">Cytoplasm</keyword>
<comment type="caution">
    <text evidence="6">The sequence shown here is derived from an EMBL/GenBank/DDBJ whole genome shotgun (WGS) entry which is preliminary data.</text>
</comment>
<dbReference type="SMART" id="SM00731">
    <property type="entry name" value="SprT"/>
    <property type="match status" value="1"/>
</dbReference>
<protein>
    <recommendedName>
        <fullName evidence="4">Protein SprT-like</fullName>
    </recommendedName>
</protein>
<dbReference type="Pfam" id="PF10263">
    <property type="entry name" value="SprT-like"/>
    <property type="match status" value="1"/>
</dbReference>
<keyword evidence="2 4" id="KW-0479">Metal-binding</keyword>
<feature type="binding site" evidence="4">
    <location>
        <position position="67"/>
    </location>
    <ligand>
        <name>Zn(2+)</name>
        <dbReference type="ChEBI" id="CHEBI:29105"/>
    </ligand>
</feature>
<keyword evidence="7" id="KW-1185">Reference proteome</keyword>
<keyword evidence="3 4" id="KW-0862">Zinc</keyword>
<evidence type="ECO:0000256" key="4">
    <source>
        <dbReference type="HAMAP-Rule" id="MF_00745"/>
    </source>
</evidence>
<evidence type="ECO:0000259" key="5">
    <source>
        <dbReference type="SMART" id="SM00731"/>
    </source>
</evidence>
<name>A0A4R1QBV8_9BACL</name>
<evidence type="ECO:0000256" key="2">
    <source>
        <dbReference type="ARBA" id="ARBA00022723"/>
    </source>
</evidence>
<dbReference type="HAMAP" id="MF_00745">
    <property type="entry name" value="SprT_like"/>
    <property type="match status" value="1"/>
</dbReference>
<dbReference type="OrthoDB" id="9799909at2"/>
<evidence type="ECO:0000256" key="1">
    <source>
        <dbReference type="ARBA" id="ARBA00022490"/>
    </source>
</evidence>
<organism evidence="6 7">
    <name type="scientific">Thermolongibacillus altinsuensis</name>
    <dbReference type="NCBI Taxonomy" id="575256"/>
    <lineage>
        <taxon>Bacteria</taxon>
        <taxon>Bacillati</taxon>
        <taxon>Bacillota</taxon>
        <taxon>Bacilli</taxon>
        <taxon>Bacillales</taxon>
        <taxon>Anoxybacillaceae</taxon>
        <taxon>Thermolongibacillus</taxon>
    </lineage>
</organism>
<sequence length="148" mass="17912">MNDDMLQKLVEQVSLTFFHKPFKHKATFNNRLRTTGGRYILSSHNIEINRKYYEQFGQEELIQIIKHELCHYHLHLEGKGYRHCDRDFRELLKQVQAPRFCKPLSSPKQIKQHRYICSTCHFIYVRKRKVDTNRYVCGRCRGKIKKLD</sequence>
<dbReference type="EMBL" id="SLUL01000018">
    <property type="protein sequence ID" value="TCL45926.1"/>
    <property type="molecule type" value="Genomic_DNA"/>
</dbReference>
<comment type="cofactor">
    <cofactor evidence="4">
        <name>Zn(2+)</name>
        <dbReference type="ChEBI" id="CHEBI:29105"/>
    </cofactor>
    <text evidence="4">Binds 1 zinc ion.</text>
</comment>
<evidence type="ECO:0000313" key="7">
    <source>
        <dbReference type="Proteomes" id="UP000295658"/>
    </source>
</evidence>
<dbReference type="Proteomes" id="UP000295658">
    <property type="component" value="Unassembled WGS sequence"/>
</dbReference>
<dbReference type="InterPro" id="IPR023524">
    <property type="entry name" value="Uncharacterised_SprT-like"/>
</dbReference>
<dbReference type="RefSeq" id="WP_132949420.1">
    <property type="nucleotide sequence ID" value="NZ_SLUL01000018.1"/>
</dbReference>
<dbReference type="GO" id="GO:0008270">
    <property type="term" value="F:zinc ion binding"/>
    <property type="evidence" value="ECO:0007669"/>
    <property type="project" value="UniProtKB-UniRule"/>
</dbReference>
<feature type="binding site" evidence="4">
    <location>
        <position position="71"/>
    </location>
    <ligand>
        <name>Zn(2+)</name>
        <dbReference type="ChEBI" id="CHEBI:29105"/>
    </ligand>
</feature>
<reference evidence="6 7" key="1">
    <citation type="submission" date="2019-03" db="EMBL/GenBank/DDBJ databases">
        <title>Genomic Encyclopedia of Type Strains, Phase IV (KMG-IV): sequencing the most valuable type-strain genomes for metagenomic binning, comparative biology and taxonomic classification.</title>
        <authorList>
            <person name="Goeker M."/>
        </authorList>
    </citation>
    <scope>NUCLEOTIDE SEQUENCE [LARGE SCALE GENOMIC DNA]</scope>
    <source>
        <strain evidence="6 7">DSM 24979</strain>
    </source>
</reference>
<feature type="active site" evidence="4">
    <location>
        <position position="68"/>
    </location>
</feature>
<dbReference type="GO" id="GO:0006950">
    <property type="term" value="P:response to stress"/>
    <property type="evidence" value="ECO:0007669"/>
    <property type="project" value="UniProtKB-ARBA"/>
</dbReference>
<proteinExistence type="inferred from homology"/>
<comment type="subcellular location">
    <subcellularLocation>
        <location evidence="4">Cytoplasm</location>
    </subcellularLocation>
</comment>
<accession>A0A4R1QBV8</accession>
<dbReference type="GO" id="GO:0005737">
    <property type="term" value="C:cytoplasm"/>
    <property type="evidence" value="ECO:0007669"/>
    <property type="project" value="UniProtKB-SubCell"/>
</dbReference>
<dbReference type="AlphaFoldDB" id="A0A4R1QBV8"/>
<dbReference type="NCBIfam" id="NF003339">
    <property type="entry name" value="PRK04351.1"/>
    <property type="match status" value="1"/>
</dbReference>
<gene>
    <name evidence="6" type="ORF">EDD69_11813</name>
</gene>
<comment type="similarity">
    <text evidence="4">Belongs to the SprT family.</text>
</comment>
<feature type="domain" description="SprT-like" evidence="5">
    <location>
        <begin position="4"/>
        <end position="147"/>
    </location>
</feature>
<evidence type="ECO:0000256" key="3">
    <source>
        <dbReference type="ARBA" id="ARBA00022833"/>
    </source>
</evidence>